<dbReference type="Proteomes" id="UP000186002">
    <property type="component" value="Unassembled WGS sequence"/>
</dbReference>
<dbReference type="STRING" id="735517.SAMN05444272_1490"/>
<dbReference type="Gene3D" id="3.30.2310.20">
    <property type="entry name" value="RelE-like"/>
    <property type="match status" value="1"/>
</dbReference>
<dbReference type="Pfam" id="PF05016">
    <property type="entry name" value="ParE_toxin"/>
    <property type="match status" value="1"/>
</dbReference>
<evidence type="ECO:0000313" key="2">
    <source>
        <dbReference type="EMBL" id="SHL98896.1"/>
    </source>
</evidence>
<name>A0A1M7F4E1_9HYPH</name>
<dbReference type="InterPro" id="IPR007712">
    <property type="entry name" value="RelE/ParE_toxin"/>
</dbReference>
<sequence>MPQRYRLALSKSAARDLAEIYEFGYRQWGEERADLYYDMLLKHFDQLCGNPYLYPSADHIRPGYRRSLCGVHSIFYRVSETAVEVMAIIGRQEFRET</sequence>
<protein>
    <submittedName>
        <fullName evidence="2">Toxin ParE1/3/4</fullName>
    </submittedName>
</protein>
<dbReference type="InterPro" id="IPR035093">
    <property type="entry name" value="RelE/ParE_toxin_dom_sf"/>
</dbReference>
<dbReference type="EMBL" id="FRBW01000002">
    <property type="protein sequence ID" value="SHL98896.1"/>
    <property type="molecule type" value="Genomic_DNA"/>
</dbReference>
<keyword evidence="3" id="KW-1185">Reference proteome</keyword>
<reference evidence="2 3" key="1">
    <citation type="submission" date="2016-11" db="EMBL/GenBank/DDBJ databases">
        <authorList>
            <person name="Jaros S."/>
            <person name="Januszkiewicz K."/>
            <person name="Wedrychowicz H."/>
        </authorList>
    </citation>
    <scope>NUCLEOTIDE SEQUENCE [LARGE SCALE GENOMIC DNA]</scope>
    <source>
        <strain evidence="2 3">DSM 22153</strain>
    </source>
</reference>
<proteinExistence type="predicted"/>
<evidence type="ECO:0000256" key="1">
    <source>
        <dbReference type="ARBA" id="ARBA00022649"/>
    </source>
</evidence>
<evidence type="ECO:0000313" key="3">
    <source>
        <dbReference type="Proteomes" id="UP000186002"/>
    </source>
</evidence>
<dbReference type="AlphaFoldDB" id="A0A1M7F4E1"/>
<dbReference type="OrthoDB" id="7173315at2"/>
<accession>A0A1M7F4E1</accession>
<gene>
    <name evidence="2" type="ORF">SAMN05444272_1490</name>
</gene>
<keyword evidence="1" id="KW-1277">Toxin-antitoxin system</keyword>
<organism evidence="2 3">
    <name type="scientific">Roseibium suaedae</name>
    <dbReference type="NCBI Taxonomy" id="735517"/>
    <lineage>
        <taxon>Bacteria</taxon>
        <taxon>Pseudomonadati</taxon>
        <taxon>Pseudomonadota</taxon>
        <taxon>Alphaproteobacteria</taxon>
        <taxon>Hyphomicrobiales</taxon>
        <taxon>Stappiaceae</taxon>
        <taxon>Roseibium</taxon>
    </lineage>
</organism>
<dbReference type="RefSeq" id="WP_073011321.1">
    <property type="nucleotide sequence ID" value="NZ_FRBW01000002.1"/>
</dbReference>